<dbReference type="Gene3D" id="1.10.530.10">
    <property type="match status" value="1"/>
</dbReference>
<dbReference type="GO" id="GO:0016998">
    <property type="term" value="P:cell wall macromolecule catabolic process"/>
    <property type="evidence" value="ECO:0007669"/>
    <property type="project" value="InterPro"/>
</dbReference>
<dbReference type="Pfam" id="PF00182">
    <property type="entry name" value="Glyco_hydro_19"/>
    <property type="match status" value="1"/>
</dbReference>
<gene>
    <name evidence="2" type="ORF">WR25_03908</name>
</gene>
<evidence type="ECO:0000313" key="3">
    <source>
        <dbReference type="Proteomes" id="UP000218231"/>
    </source>
</evidence>
<dbReference type="InterPro" id="IPR000726">
    <property type="entry name" value="Glyco_hydro_19_cat"/>
</dbReference>
<dbReference type="Proteomes" id="UP000218231">
    <property type="component" value="Unassembled WGS sequence"/>
</dbReference>
<evidence type="ECO:0000259" key="1">
    <source>
        <dbReference type="Pfam" id="PF00182"/>
    </source>
</evidence>
<accession>A0A2A2KJV3</accession>
<dbReference type="EMBL" id="LIAE01008382">
    <property type="protein sequence ID" value="PAV74231.1"/>
    <property type="molecule type" value="Genomic_DNA"/>
</dbReference>
<dbReference type="Pfam" id="PF01684">
    <property type="entry name" value="ET"/>
    <property type="match status" value="10"/>
</dbReference>
<keyword evidence="3" id="KW-1185">Reference proteome</keyword>
<evidence type="ECO:0000313" key="2">
    <source>
        <dbReference type="EMBL" id="PAV74231.1"/>
    </source>
</evidence>
<name>A0A2A2KJV3_9BILA</name>
<feature type="domain" description="Glycoside hydrolase family 19 catalytic" evidence="1">
    <location>
        <begin position="1233"/>
        <end position="1305"/>
    </location>
</feature>
<proteinExistence type="predicted"/>
<comment type="caution">
    <text evidence="2">The sequence shown here is derived from an EMBL/GenBank/DDBJ whole genome shotgun (WGS) entry which is preliminary data.</text>
</comment>
<organism evidence="2 3">
    <name type="scientific">Diploscapter pachys</name>
    <dbReference type="NCBI Taxonomy" id="2018661"/>
    <lineage>
        <taxon>Eukaryota</taxon>
        <taxon>Metazoa</taxon>
        <taxon>Ecdysozoa</taxon>
        <taxon>Nematoda</taxon>
        <taxon>Chromadorea</taxon>
        <taxon>Rhabditida</taxon>
        <taxon>Rhabditina</taxon>
        <taxon>Rhabditomorpha</taxon>
        <taxon>Rhabditoidea</taxon>
        <taxon>Rhabditidae</taxon>
        <taxon>Diploscapter</taxon>
    </lineage>
</organism>
<dbReference type="OrthoDB" id="5803891at2759"/>
<dbReference type="GO" id="GO:0004568">
    <property type="term" value="F:chitinase activity"/>
    <property type="evidence" value="ECO:0007669"/>
    <property type="project" value="InterPro"/>
</dbReference>
<dbReference type="GO" id="GO:0006032">
    <property type="term" value="P:chitin catabolic process"/>
    <property type="evidence" value="ECO:0007669"/>
    <property type="project" value="InterPro"/>
</dbReference>
<protein>
    <recommendedName>
        <fullName evidence="1">Glycoside hydrolase family 19 catalytic domain-containing protein</fullName>
    </recommendedName>
</protein>
<sequence length="1428" mass="155177">MICDGMCSSLSTIVNSKNVTTYWCAPFGACRYFGLGLGGNDNCNSITGADPPVIGCCCNTDNCNAPPGINVTAIPARNEAPIVCYQGLHINGNNYSNYGYQVCHGECVSIMLSGTINSSTTYATLGGVLYLDRSIEGYCCNNAPFCNTAGTNINTTGLQPVGAERPKACYSGIYINGSAASDGGWFACQGDCIAVNLNTTLNGQTVSAAVYSCDPTIVCRSLGVLNRCHNIEPGLQTCCCDTDACIDPTVTPPKLPDFFSDLCWVGVYDKAHNISAGAETFCYDGQCASLTSNIAGSTVNIFACVPNYVCSYLGLYDDCLSVYYDRSFTACCCKTGSLCNIAGYDIPTPPRPFPIRDFPITCPSGLYVDGTPVTPEAFLTCDGDCASMTINGTANGTAHSATLFTCDPSRVCRQLNVLNTCASPEPGLTACCCDTDGCLDPMRGKFVPTNPLKCYVGVYSKTVQTGAEVYCDGKCAAMQGIVGNDNVTVFACIAASVCRAQELYDDCKPIYGDRRAIACCCDNTQNCNLNFRGMPIPPPFSQDVPTIRDYPIVCYNGIYLNGTQYIGGGGWQSCEGDCASIDLTSYYNGQPVTASLYTCDPVRVCRNLSLSNSCAMIEPGLSGCCCTSDACIDPTKNPPRTPWQPLSCYVGVKSVKANISVGAEVICDGKCARLQTSIAGSYDTTTYHCVPNQICQSLELFDSCRELYFDRAVTACCCDNTNNCNVNDSSIIIPTPQPLVEFPIACYNGIFANGQAMGAVTLSVCNGQCASVQVSGTYNGQLQNATLYTCDPSSVCAALQMTNNCSSPEPGLTGCCCDTDPCLNPYTGKSPGNPLYCFVGFYAAYNNYVVGASIKCDGMCASMTTQYRGQLVKSYHCTPQPVCKTLELNNNCATMTTDRDITACCCDGSSNCHVNETAVNTTNIITPNQGTAITCYNGIYVNGSAIVSSTVGVCYGQCASVTYNTTCNGQFNVLVMYTCDPTAVCDSLNLTNSCGTIDQTGLTGCCCNTNIKDLFFDFMSKIKIVITILYHAVTILGIPDYCPKPISRAKEPSEHCAEASDPNELPKSGIEKWFTKEMFEDLFPHANLGYGPHACMPYSYEAFIIAARYFPEFGAESPSKVYEPEEHHRRDVSAFFAHAIQETGENNLDLYNNTDFTVDMASECFYRGGFYNWFERGPNSSFLHPSFPGYNPVDGKRCIEDGRYCKHETVLDMWYPCNETTELHANVTFYRGCYFGRGALQLSWNYNYGLFQQFLLSKKIEGDLLANPNLVITKMGPPLAMLASLWFYMTPQPPKPSMHSIIVGESRRIKAFKWFTKYFNVTAGPERTLSCKGMLEGFEAVQHMYSWHPDWGNMWRSRPCDCEPAPYGGPLPYYDPKVYPPKFAKENDKNRLRCVYSIYNNPDGFRLNDGNAPCLKHKPKIRLSKTGF</sequence>
<dbReference type="SUPFAM" id="SSF53955">
    <property type="entry name" value="Lysozyme-like"/>
    <property type="match status" value="1"/>
</dbReference>
<dbReference type="PANTHER" id="PTHR47836:SF1">
    <property type="entry name" value="GLYCO_HYDRO_19_CAT DOMAIN-CONTAINING PROTEIN"/>
    <property type="match status" value="1"/>
</dbReference>
<dbReference type="Gene3D" id="3.30.20.10">
    <property type="entry name" value="Endochitinase, domain 2"/>
    <property type="match status" value="1"/>
</dbReference>
<dbReference type="InterPro" id="IPR002603">
    <property type="entry name" value="ET_repeat"/>
</dbReference>
<dbReference type="InterPro" id="IPR023346">
    <property type="entry name" value="Lysozyme-like_dom_sf"/>
</dbReference>
<dbReference type="PANTHER" id="PTHR47836">
    <property type="entry name" value="PROTEIN CBG09520-RELATED"/>
    <property type="match status" value="1"/>
</dbReference>
<reference evidence="2 3" key="1">
    <citation type="journal article" date="2017" name="Curr. Biol.">
        <title>Genome architecture and evolution of a unichromosomal asexual nematode.</title>
        <authorList>
            <person name="Fradin H."/>
            <person name="Zegar C."/>
            <person name="Gutwein M."/>
            <person name="Lucas J."/>
            <person name="Kovtun M."/>
            <person name="Corcoran D."/>
            <person name="Baugh L.R."/>
            <person name="Kiontke K."/>
            <person name="Gunsalus K."/>
            <person name="Fitch D.H."/>
            <person name="Piano F."/>
        </authorList>
    </citation>
    <scope>NUCLEOTIDE SEQUENCE [LARGE SCALE GENOMIC DNA]</scope>
    <source>
        <strain evidence="2">PF1309</strain>
    </source>
</reference>
<dbReference type="CDD" id="cd00325">
    <property type="entry name" value="chitinase_GH19"/>
    <property type="match status" value="1"/>
</dbReference>